<dbReference type="GO" id="GO:0005737">
    <property type="term" value="C:cytoplasm"/>
    <property type="evidence" value="ECO:0007669"/>
    <property type="project" value="TreeGrafter"/>
</dbReference>
<feature type="region of interest" description="Disordered" evidence="3">
    <location>
        <begin position="2311"/>
        <end position="2346"/>
    </location>
</feature>
<feature type="compositionally biased region" description="Low complexity" evidence="3">
    <location>
        <begin position="2161"/>
        <end position="2182"/>
    </location>
</feature>
<keyword evidence="6" id="KW-1185">Reference proteome</keyword>
<feature type="region of interest" description="Disordered" evidence="3">
    <location>
        <begin position="2871"/>
        <end position="2910"/>
    </location>
</feature>
<feature type="region of interest" description="Disordered" evidence="3">
    <location>
        <begin position="2948"/>
        <end position="2976"/>
    </location>
</feature>
<dbReference type="EMBL" id="LJSK01000084">
    <property type="protein sequence ID" value="KPI87519.1"/>
    <property type="molecule type" value="Genomic_DNA"/>
</dbReference>
<dbReference type="PROSITE" id="PS51339">
    <property type="entry name" value="PPASE_MYOTUBULARIN"/>
    <property type="match status" value="1"/>
</dbReference>
<proteinExistence type="predicted"/>
<feature type="compositionally biased region" description="Low complexity" evidence="3">
    <location>
        <begin position="1477"/>
        <end position="1486"/>
    </location>
</feature>
<feature type="compositionally biased region" description="Polar residues" evidence="3">
    <location>
        <begin position="721"/>
        <end position="738"/>
    </location>
</feature>
<feature type="compositionally biased region" description="Basic and acidic residues" evidence="3">
    <location>
        <begin position="828"/>
        <end position="840"/>
    </location>
</feature>
<feature type="compositionally biased region" description="Gly residues" evidence="3">
    <location>
        <begin position="2311"/>
        <end position="2331"/>
    </location>
</feature>
<dbReference type="Pfam" id="PF06602">
    <property type="entry name" value="Myotub-related"/>
    <property type="match status" value="2"/>
</dbReference>
<feature type="active site" description="Phosphocysteine intermediate" evidence="1">
    <location>
        <position position="2482"/>
    </location>
</feature>
<feature type="compositionally biased region" description="Low complexity" evidence="3">
    <location>
        <begin position="745"/>
        <end position="754"/>
    </location>
</feature>
<feature type="region of interest" description="Disordered" evidence="3">
    <location>
        <begin position="1326"/>
        <end position="1411"/>
    </location>
</feature>
<feature type="region of interest" description="Disordered" evidence="3">
    <location>
        <begin position="2653"/>
        <end position="2681"/>
    </location>
</feature>
<feature type="region of interest" description="Disordered" evidence="3">
    <location>
        <begin position="815"/>
        <end position="900"/>
    </location>
</feature>
<feature type="domain" description="Myotubularin phosphatase" evidence="4">
    <location>
        <begin position="1887"/>
        <end position="2816"/>
    </location>
</feature>
<feature type="compositionally biased region" description="Low complexity" evidence="3">
    <location>
        <begin position="1863"/>
        <end position="1879"/>
    </location>
</feature>
<feature type="compositionally biased region" description="Low complexity" evidence="3">
    <location>
        <begin position="2781"/>
        <end position="2815"/>
    </location>
</feature>
<feature type="region of interest" description="Disordered" evidence="3">
    <location>
        <begin position="1030"/>
        <end position="1056"/>
    </location>
</feature>
<feature type="compositionally biased region" description="Acidic residues" evidence="3">
    <location>
        <begin position="103"/>
        <end position="121"/>
    </location>
</feature>
<organism evidence="5 6">
    <name type="scientific">Leptomonas seymouri</name>
    <dbReference type="NCBI Taxonomy" id="5684"/>
    <lineage>
        <taxon>Eukaryota</taxon>
        <taxon>Discoba</taxon>
        <taxon>Euglenozoa</taxon>
        <taxon>Kinetoplastea</taxon>
        <taxon>Metakinetoplastina</taxon>
        <taxon>Trypanosomatida</taxon>
        <taxon>Trypanosomatidae</taxon>
        <taxon>Leishmaniinae</taxon>
        <taxon>Leptomonas</taxon>
    </lineage>
</organism>
<feature type="region of interest" description="Disordered" evidence="3">
    <location>
        <begin position="90"/>
        <end position="133"/>
    </location>
</feature>
<feature type="compositionally biased region" description="Polar residues" evidence="3">
    <location>
        <begin position="1031"/>
        <end position="1049"/>
    </location>
</feature>
<reference evidence="5 6" key="1">
    <citation type="journal article" date="2015" name="PLoS Pathog.">
        <title>Leptomonas seymouri: Adaptations to the Dixenous Life Cycle Analyzed by Genome Sequencing, Transcriptome Profiling and Co-infection with Leishmania donovani.</title>
        <authorList>
            <person name="Kraeva N."/>
            <person name="Butenko A."/>
            <person name="Hlavacova J."/>
            <person name="Kostygov A."/>
            <person name="Myskova J."/>
            <person name="Grybchuk D."/>
            <person name="Lestinova T."/>
            <person name="Votypka J."/>
            <person name="Volf P."/>
            <person name="Opperdoes F."/>
            <person name="Flegontov P."/>
            <person name="Lukes J."/>
            <person name="Yurchenko V."/>
        </authorList>
    </citation>
    <scope>NUCLEOTIDE SEQUENCE [LARGE SCALE GENOMIC DNA]</scope>
    <source>
        <strain evidence="5 6">ATCC 30220</strain>
    </source>
</reference>
<feature type="compositionally biased region" description="Low complexity" evidence="3">
    <location>
        <begin position="2948"/>
        <end position="2962"/>
    </location>
</feature>
<accession>A0A0N0P6E0</accession>
<dbReference type="PANTHER" id="PTHR10807:SF128">
    <property type="entry name" value="PHOSPHATIDYLINOSITOL-3,5-BISPHOSPHATE 3-PHOSPHATASE"/>
    <property type="match status" value="1"/>
</dbReference>
<name>A0A0N0P6E0_LEPSE</name>
<dbReference type="PANTHER" id="PTHR10807">
    <property type="entry name" value="MYOTUBULARIN-RELATED"/>
    <property type="match status" value="1"/>
</dbReference>
<evidence type="ECO:0000256" key="3">
    <source>
        <dbReference type="SAM" id="MobiDB-lite"/>
    </source>
</evidence>
<feature type="compositionally biased region" description="Polar residues" evidence="3">
    <location>
        <begin position="3066"/>
        <end position="3075"/>
    </location>
</feature>
<feature type="compositionally biased region" description="Polar residues" evidence="3">
    <location>
        <begin position="841"/>
        <end position="863"/>
    </location>
</feature>
<dbReference type="InterPro" id="IPR010569">
    <property type="entry name" value="Myotubularin-like_Pase_dom"/>
</dbReference>
<feature type="compositionally biased region" description="Low complexity" evidence="3">
    <location>
        <begin position="463"/>
        <end position="474"/>
    </location>
</feature>
<evidence type="ECO:0000259" key="4">
    <source>
        <dbReference type="PROSITE" id="PS51339"/>
    </source>
</evidence>
<feature type="region of interest" description="Disordered" evidence="3">
    <location>
        <begin position="684"/>
        <end position="754"/>
    </location>
</feature>
<protein>
    <recommendedName>
        <fullName evidence="4">Myotubularin phosphatase domain-containing protein</fullName>
    </recommendedName>
</protein>
<evidence type="ECO:0000256" key="1">
    <source>
        <dbReference type="PIRSR" id="PIRSR630564-1"/>
    </source>
</evidence>
<dbReference type="InterPro" id="IPR030564">
    <property type="entry name" value="Myotubularin"/>
</dbReference>
<dbReference type="Proteomes" id="UP000038009">
    <property type="component" value="Unassembled WGS sequence"/>
</dbReference>
<feature type="region of interest" description="Disordered" evidence="3">
    <location>
        <begin position="237"/>
        <end position="257"/>
    </location>
</feature>
<feature type="region of interest" description="Disordered" evidence="3">
    <location>
        <begin position="2161"/>
        <end position="2235"/>
    </location>
</feature>
<comment type="caution">
    <text evidence="5">The sequence shown here is derived from an EMBL/GenBank/DDBJ whole genome shotgun (WGS) entry which is preliminary data.</text>
</comment>
<feature type="region of interest" description="Disordered" evidence="3">
    <location>
        <begin position="3053"/>
        <end position="3128"/>
    </location>
</feature>
<evidence type="ECO:0000256" key="2">
    <source>
        <dbReference type="PIRSR" id="PIRSR630564-2"/>
    </source>
</evidence>
<feature type="compositionally biased region" description="Acidic residues" evidence="3">
    <location>
        <begin position="1401"/>
        <end position="1411"/>
    </location>
</feature>
<feature type="compositionally biased region" description="Low complexity" evidence="3">
    <location>
        <begin position="1760"/>
        <end position="1769"/>
    </location>
</feature>
<dbReference type="SUPFAM" id="SSF52799">
    <property type="entry name" value="(Phosphotyrosine protein) phosphatases II"/>
    <property type="match status" value="2"/>
</dbReference>
<gene>
    <name evidence="5" type="ORF">ABL78_3397</name>
</gene>
<dbReference type="VEuPathDB" id="TriTrypDB:Lsey_0084_0070"/>
<feature type="compositionally biased region" description="Basic and acidic residues" evidence="3">
    <location>
        <begin position="2561"/>
        <end position="2570"/>
    </location>
</feature>
<feature type="binding site" evidence="2">
    <location>
        <begin position="2482"/>
        <end position="2488"/>
    </location>
    <ligand>
        <name>substrate</name>
    </ligand>
</feature>
<feature type="region of interest" description="Disordered" evidence="3">
    <location>
        <begin position="2561"/>
        <end position="2617"/>
    </location>
</feature>
<feature type="region of interest" description="Disordered" evidence="3">
    <location>
        <begin position="538"/>
        <end position="557"/>
    </location>
</feature>
<feature type="compositionally biased region" description="Low complexity" evidence="3">
    <location>
        <begin position="2594"/>
        <end position="2616"/>
    </location>
</feature>
<dbReference type="InterPro" id="IPR029021">
    <property type="entry name" value="Prot-tyrosine_phosphatase-like"/>
</dbReference>
<evidence type="ECO:0000313" key="5">
    <source>
        <dbReference type="EMBL" id="KPI87519.1"/>
    </source>
</evidence>
<feature type="region of interest" description="Disordered" evidence="3">
    <location>
        <begin position="454"/>
        <end position="477"/>
    </location>
</feature>
<feature type="region of interest" description="Disordered" evidence="3">
    <location>
        <begin position="1852"/>
        <end position="1879"/>
    </location>
</feature>
<feature type="compositionally biased region" description="Gly residues" evidence="3">
    <location>
        <begin position="871"/>
        <end position="882"/>
    </location>
</feature>
<feature type="region of interest" description="Disordered" evidence="3">
    <location>
        <begin position="3142"/>
        <end position="3176"/>
    </location>
</feature>
<dbReference type="OrthoDB" id="271628at2759"/>
<evidence type="ECO:0000313" key="6">
    <source>
        <dbReference type="Proteomes" id="UP000038009"/>
    </source>
</evidence>
<feature type="region of interest" description="Disordered" evidence="3">
    <location>
        <begin position="1733"/>
        <end position="1769"/>
    </location>
</feature>
<sequence length="3176" mass="333616">MILQAASALAPACGCSGYTPAAPSAMTPQHTGGIAVPHIDDTVVLLVLDFSVGVEHHQPAGAVNPWWHLNNVGLPCLLVVPAAPLEMSPASPPLLHSPRATNDEDPQEDNPESFDKGEDEAKEGPAGAPSHAVPSSAADAVAVSDDVFYVCVQETAAPPAAALATTTVDITASERWFQVLLPRPFSADDLRQLLHADAYTEKGVEEEGGSRIGSRSDSSHPCRFHVVCRDVWPLPPASPPQPTAPESAAHHAPTTPLVESYPPLKSHEPWSGKYARLHGAGHGEGDSDAAVRDSPPRIWAAVSSHLQHLSSWNRDLWAYLLDSANHVGEAWLPPDTAVAALGTDCITAPAAPAVSPARPPVLRLLRLIFWFWQRLLQVPEGGFLTPPVRSSHCEDIGDYPLRSSKPTPLPVTARPVPLVEPETEQGSTHLPSPLLRTPAQISRVFFHNSRHTRELLPKTPDGEPAYSAVPEESAAPPPTLATALRRRKADTPAELSLASAATTTTRPDYHLTAVAMVEQLLLSIDFTLAYQQGDVSCLSPTDSSAEHQPPPRDAPALSSTASFAEIWASYLVRRMLRATAISLAEPSAAPPRNSRVSSHVKSKREPIYDLYCTALDIWLEWVRVTVETAAATVAPTAASGYRNRTAIDAESTSAAAAVHGPRHIHPDSSPLAFPISCPSSLPSERSTSHVNFSVPGMQRPHSVGAAAEAVEQPATRHRRGSTSTPLTRTASADVNNPPSRDRKSGASSVSSASAGRAAESAVRASAAAFAAEILQTIPCFRAGPVKWKAASETATHRDGRRNPHAATTGMLSAHATVPVPPSSVSFRDAVRRGSAERAASDRSSPLDSASCTLSRVPSVTNTVLPRRPISAGGGRARGGGVSEGSHDASRAHSADSTQKQTAPSLVYAYWSQAASPPPRQMDSSEIRLSSIEEGAQELEKEGGKSDRARAVQSQLSQASTAVHVAPAIRPGTAALLTAPHARSAVVSSANTALSSSSSMIASEYRLFPFTDDGVEHSPTKEVHDVVDPAGTASTSCETATPTADASRTHFTAPCSPPAAHRRRGGIYSAASFTTVLSELLTQVLAVNASARSSSAFPLNSAVRVEDVAVAQRQLELIHRGQVFPSLTTLDTLNMLPYYVHVWCYTYDPLTQKQRRLGAEAVSSSGGGGGSGAHMQSYLQHYESGTSATYRVGGGALGGGAASISPQMLRNLMMEGTRALWRGVKAAAQRGVQDAVAFAGDAAANASSGTRDRRSKLSQAFAMCSASSSPQPANRVATAVYGSSGGGGRDMAKDPTLYNAVCGLYITEQDIIIRSLPTEEVRKRRVQARQRQRLRRQEQRQQQGGTARAEPSSYLGGSYEDAASAPQLRRPYSVMDMSDKRTVHQQRRLHARERLTAAVTESDAEGEEEDGDDVEEAELLLLPRVGLLSVTACTVSRSSGGVFSEKYAHKLFLHQEDQVMALRAQQQQQRRQHRHGLRAAASSGGLAEITPSSCSLRPRPQQVPISATRIRDSCDGAARNAAATTTPIRTHTTLRPFIEDMLHRQQARTMAHAASSSSLHGASVIPKESSCSTSPPIASGAALHFGSRRQGVTGYFSALLRATSAHREHRETRSHTQGGGGGGGGVVEGILTHDNIEAAAAAAAVTDGGSTCSATAAAFAAAASVMSATTAASSQPAVVLKLESKSMPTVWLEFADAATLMYVYHLLETPLRSSSVSCAGARVTSVDATAWEAAPAPATSSGKTDGRSCPPRSPSTAFIHPPSTAPSAPTTAVPLPSALPCFGNRFLSSARRHWSMVPLVLVAAKALPHGSAPSPFLLALLKNVSAAMTLLHLAPTTASTVLLDDCHNSERWAADETRPPAPAWRPASRQEAHAAPSPAPASLSLADTWWLYDPAREFGRQGLSPDRWTLTNVNNRFAFCPTYPSRFVVPSAVAEAMELGELNGQHRLSQRVEAVCFRYAPTGGVLVRSAQPAIARLFVNSATPALEVASIMAGGRLTGGADSAAASSASCPVLAARGGGGERLRRAAPSAALPPASPPSAIPLMDAPFLILNAFAAAAGVTAQQLVVMDLRTVTAAYANMMRGGGTMDMLLYPFGGVEYAGLPNIHDVRHAWLRLRQSLMEAPYQLNGDGGARRETRYVLRGGEPPYAAVVAAAERSAVTARPVQSLAPPLLPSSQQPQQPHHSPPPQQDPRALPSSSSAATAAQRTEEPIVAGESEGGERIKSSQQPDENVDMDEDNLRQPARCLDVVQQATIAARSGSDHRHEHHADDDIDGYAGAADKARFKQKGSSSTVRAAASTFLHFPFSFGSGTGSGNSSSGGNGGGGGGGDGGLSPRSSPSAAATMLASRRNAAASEVTSPPQQEWLRLLAGLLNTSVVVARRVCGVPTDPLYVPAMEHNGAMANCFSYIVGHAFTRFWLPVSSRNGPGRQRSRGGGAPTPAWWARRTELRGAAAAPHPHFDATVASFAPSAHRTLAQVVFLNCSDGWDRTTQVSVVAQLLLDPYYRTVEGLCILLEKELLCFGHPSQKRSTAVRGNTSGGWEVEAEMKAVSTPAAAAAVSTLKKEEARGAEAHASSSSSSRTRPPTCSAREQGHATTPGAASPTPATAPLQATPTGPSEAIRGVEDAEADVVSEEDFEVWLSDSDDATALLHSGTAASGQGSVGEVESAPTSAGADSGGGGHTAAAPANTCLRDASPIALQLLDAIYQLVRLYPACFEFTEQFVLLLMDLLHCGLLSTFAVNSEQQAEQEGAAKGSMSLSQWCALLLSTRVSPIAATPAASSAATPTAVTTAEDPSSSLSPISVSPVKPVSPAPAAHTEAQGKPVLSPAETASGGVAEMSVKTHFSSVDASFQCLNSQLLARADEAGELERSTGSGIAPWIPSLSLSTTPSGARRSDNGDEGFDAPPTQPMLSACHAEASTSPPTQQPEQPLARAVYMFDCSTRWQDDSGAATTHATRRAGSSPPSPAQAMTNVEGQDGFRRRLLPVSLDALYSSGYLNTEFSLKHNRMNVGPLVDFILPSQLVLWRSAYARHSFWNSRTYQLQHSVGPINLYGAGSQGGAPPSGATTSPESSSTGPCGGALGGHRLASLSQMERPADGAAADARSQQRRVFGSTSNEGHNGLVGTDLTARNTFDSDRCGGLGAAPPSYVPPPGMMNFHIGSGSDEENDGVEAHVNL</sequence>
<feature type="region of interest" description="Disordered" evidence="3">
    <location>
        <begin position="1469"/>
        <end position="1500"/>
    </location>
</feature>
<feature type="compositionally biased region" description="Basic and acidic residues" evidence="3">
    <location>
        <begin position="884"/>
        <end position="893"/>
    </location>
</feature>
<feature type="region of interest" description="Disordered" evidence="3">
    <location>
        <begin position="2781"/>
        <end position="2830"/>
    </location>
</feature>